<dbReference type="InterPro" id="IPR036354">
    <property type="entry name" value="Prot_inh_pot1_sf"/>
</dbReference>
<dbReference type="STRING" id="56857.A0A200Q493"/>
<dbReference type="InterPro" id="IPR053151">
    <property type="entry name" value="RNase_H-like"/>
</dbReference>
<dbReference type="InterPro" id="IPR026960">
    <property type="entry name" value="RVT-Znf"/>
</dbReference>
<dbReference type="PRINTS" id="PR00292">
    <property type="entry name" value="POTATOINHBTR"/>
</dbReference>
<dbReference type="PANTHER" id="PTHR47723:SF24">
    <property type="entry name" value="RNASE H TYPE-1 DOMAIN-CONTAINING PROTEIN"/>
    <property type="match status" value="1"/>
</dbReference>
<gene>
    <name evidence="6" type="ORF">BVC80_441g34</name>
</gene>
<comment type="similarity">
    <text evidence="1">Belongs to the protease inhibitor I13 (potato type I serine protease inhibitor) family.</text>
</comment>
<dbReference type="SUPFAM" id="SSF54654">
    <property type="entry name" value="CI-2 family of serine protease inhibitors"/>
    <property type="match status" value="1"/>
</dbReference>
<dbReference type="GO" id="GO:0003676">
    <property type="term" value="F:nucleic acid binding"/>
    <property type="evidence" value="ECO:0007669"/>
    <property type="project" value="InterPro"/>
</dbReference>
<dbReference type="InterPro" id="IPR012337">
    <property type="entry name" value="RNaseH-like_sf"/>
</dbReference>
<dbReference type="OrthoDB" id="1717299at2759"/>
<dbReference type="Pfam" id="PF13456">
    <property type="entry name" value="RVT_3"/>
    <property type="match status" value="1"/>
</dbReference>
<dbReference type="GO" id="GO:0004867">
    <property type="term" value="F:serine-type endopeptidase inhibitor activity"/>
    <property type="evidence" value="ECO:0007669"/>
    <property type="project" value="UniProtKB-KW"/>
</dbReference>
<evidence type="ECO:0000259" key="5">
    <source>
        <dbReference type="Pfam" id="PF13966"/>
    </source>
</evidence>
<dbReference type="GO" id="GO:0009611">
    <property type="term" value="P:response to wounding"/>
    <property type="evidence" value="ECO:0007669"/>
    <property type="project" value="InterPro"/>
</dbReference>
<dbReference type="SUPFAM" id="SSF53098">
    <property type="entry name" value="Ribonuclease H-like"/>
    <property type="match status" value="1"/>
</dbReference>
<dbReference type="InParanoid" id="A0A200Q493"/>
<dbReference type="InterPro" id="IPR036397">
    <property type="entry name" value="RNaseH_sf"/>
</dbReference>
<dbReference type="InterPro" id="IPR002156">
    <property type="entry name" value="RNaseH_domain"/>
</dbReference>
<dbReference type="Pfam" id="PF00280">
    <property type="entry name" value="potato_inhibit"/>
    <property type="match status" value="1"/>
</dbReference>
<evidence type="ECO:0000313" key="6">
    <source>
        <dbReference type="EMBL" id="OVA05293.1"/>
    </source>
</evidence>
<evidence type="ECO:0000259" key="4">
    <source>
        <dbReference type="Pfam" id="PF13456"/>
    </source>
</evidence>
<dbReference type="EMBL" id="MVGT01003118">
    <property type="protein sequence ID" value="OVA05293.1"/>
    <property type="molecule type" value="Genomic_DNA"/>
</dbReference>
<dbReference type="Pfam" id="PF13966">
    <property type="entry name" value="zf-RVT"/>
    <property type="match status" value="1"/>
</dbReference>
<dbReference type="InterPro" id="IPR000864">
    <property type="entry name" value="Prot_inh_pot1"/>
</dbReference>
<dbReference type="PROSITE" id="PS00285">
    <property type="entry name" value="POTATO_INHIBITOR"/>
    <property type="match status" value="1"/>
</dbReference>
<evidence type="ECO:0000313" key="7">
    <source>
        <dbReference type="Proteomes" id="UP000195402"/>
    </source>
</evidence>
<dbReference type="Proteomes" id="UP000195402">
    <property type="component" value="Unassembled WGS sequence"/>
</dbReference>
<evidence type="ECO:0000256" key="3">
    <source>
        <dbReference type="ARBA" id="ARBA00022900"/>
    </source>
</evidence>
<dbReference type="Gene3D" id="3.30.420.10">
    <property type="entry name" value="Ribonuclease H-like superfamily/Ribonuclease H"/>
    <property type="match status" value="1"/>
</dbReference>
<evidence type="ECO:0000256" key="2">
    <source>
        <dbReference type="ARBA" id="ARBA00022690"/>
    </source>
</evidence>
<name>A0A200Q493_MACCD</name>
<reference evidence="6 7" key="1">
    <citation type="journal article" date="2017" name="Mol. Plant">
        <title>The Genome of Medicinal Plant Macleaya cordata Provides New Insights into Benzylisoquinoline Alkaloids Metabolism.</title>
        <authorList>
            <person name="Liu X."/>
            <person name="Liu Y."/>
            <person name="Huang P."/>
            <person name="Ma Y."/>
            <person name="Qing Z."/>
            <person name="Tang Q."/>
            <person name="Cao H."/>
            <person name="Cheng P."/>
            <person name="Zheng Y."/>
            <person name="Yuan Z."/>
            <person name="Zhou Y."/>
            <person name="Liu J."/>
            <person name="Tang Z."/>
            <person name="Zhuo Y."/>
            <person name="Zhang Y."/>
            <person name="Yu L."/>
            <person name="Huang J."/>
            <person name="Yang P."/>
            <person name="Peng Q."/>
            <person name="Zhang J."/>
            <person name="Jiang W."/>
            <person name="Zhang Z."/>
            <person name="Lin K."/>
            <person name="Ro D.K."/>
            <person name="Chen X."/>
            <person name="Xiong X."/>
            <person name="Shang Y."/>
            <person name="Huang S."/>
            <person name="Zeng J."/>
        </authorList>
    </citation>
    <scope>NUCLEOTIDE SEQUENCE [LARGE SCALE GENOMIC DNA]</scope>
    <source>
        <strain evidence="7">cv. BLH2017</strain>
        <tissue evidence="6">Root</tissue>
    </source>
</reference>
<proteinExistence type="inferred from homology"/>
<feature type="domain" description="RNase H type-1" evidence="4">
    <location>
        <begin position="389"/>
        <end position="513"/>
    </location>
</feature>
<organism evidence="6 7">
    <name type="scientific">Macleaya cordata</name>
    <name type="common">Five-seeded plume-poppy</name>
    <name type="synonym">Bocconia cordata</name>
    <dbReference type="NCBI Taxonomy" id="56857"/>
    <lineage>
        <taxon>Eukaryota</taxon>
        <taxon>Viridiplantae</taxon>
        <taxon>Streptophyta</taxon>
        <taxon>Embryophyta</taxon>
        <taxon>Tracheophyta</taxon>
        <taxon>Spermatophyta</taxon>
        <taxon>Magnoliopsida</taxon>
        <taxon>Ranunculales</taxon>
        <taxon>Papaveraceae</taxon>
        <taxon>Papaveroideae</taxon>
        <taxon>Macleaya</taxon>
    </lineage>
</organism>
<sequence>MVVQSVDGKSAWPELVGVQGTVAKETIEKENPLVNAVIVLEGTIVTQEIRCNRVRVWVNKDGFVIAAPNFWTVKKVSNCSPVWAGILSGRDIIAPSVCWYIGDGTSVKIWDDPWVPSLPNFRVDGTDQNSCTLTFVSDLICPNSRLWRLDILQNLFYPHEIATILKIRLPAAPAPDKLLWLKTKTGEFSVKSMYRCITQAEPSSSGPVEDNFDWSKFWKIRGISPRVHLFLWRLLHNALALKANISKHTSHTDSTCLFCFSHEETADHLFLHCFVIKQIWFSSPIGLCIDAPDLPYTLAGLFNFWLASSEATEVFKLGCALVWCIWKARNQALFDNIAVQIDEVVKAASSLYIEHSSTTALATRLVSSFASQQSSSNWIHLPLGSIKINVDGATSDCSIAAGIVARNLAGDFLEGHCFFDGEWLGVDGAIEAEARAFLKGLELAQALQTPSLILEGDSQLLVSYLLDDRLKYPWRIRSVILDYRSLIKSFDSIVFRHVPRKANVVAHKLAKFAISSKACTSFQGFPPSCIVSALLADKTSILYD</sequence>
<keyword evidence="2" id="KW-0646">Protease inhibitor</keyword>
<accession>A0A200Q493</accession>
<keyword evidence="3" id="KW-0722">Serine protease inhibitor</keyword>
<comment type="caution">
    <text evidence="6">The sequence shown here is derived from an EMBL/GenBank/DDBJ whole genome shotgun (WGS) entry which is preliminary data.</text>
</comment>
<keyword evidence="7" id="KW-1185">Reference proteome</keyword>
<evidence type="ECO:0000256" key="1">
    <source>
        <dbReference type="ARBA" id="ARBA00008210"/>
    </source>
</evidence>
<protein>
    <submittedName>
        <fullName evidence="6">Proteinase inhibitor I13</fullName>
    </submittedName>
</protein>
<dbReference type="Gene3D" id="3.30.10.10">
    <property type="entry name" value="Trypsin Inhibitor V, subunit A"/>
    <property type="match status" value="1"/>
</dbReference>
<dbReference type="OMA" id="DIGNIEC"/>
<dbReference type="PANTHER" id="PTHR47723">
    <property type="entry name" value="OS05G0353850 PROTEIN"/>
    <property type="match status" value="1"/>
</dbReference>
<dbReference type="GO" id="GO:0004523">
    <property type="term" value="F:RNA-DNA hybrid ribonuclease activity"/>
    <property type="evidence" value="ECO:0007669"/>
    <property type="project" value="InterPro"/>
</dbReference>
<dbReference type="InterPro" id="IPR044730">
    <property type="entry name" value="RNase_H-like_dom_plant"/>
</dbReference>
<dbReference type="CDD" id="cd06222">
    <property type="entry name" value="RNase_H_like"/>
    <property type="match status" value="1"/>
</dbReference>
<feature type="domain" description="Reverse transcriptase zinc-binding" evidence="5">
    <location>
        <begin position="188"/>
        <end position="280"/>
    </location>
</feature>
<dbReference type="AlphaFoldDB" id="A0A200Q493"/>